<dbReference type="PANTHER" id="PTHR47969">
    <property type="entry name" value="CHROMOSOME-ASSOCIATED KINESIN KIF4A-RELATED"/>
    <property type="match status" value="1"/>
</dbReference>
<dbReference type="CDD" id="cd00106">
    <property type="entry name" value="KISc"/>
    <property type="match status" value="1"/>
</dbReference>
<comment type="similarity">
    <text evidence="6 7">Belongs to the TRAFAC class myosin-kinesin ATPase superfamily. Kinesin family.</text>
</comment>
<dbReference type="GO" id="GO:0007052">
    <property type="term" value="P:mitotic spindle organization"/>
    <property type="evidence" value="ECO:0007669"/>
    <property type="project" value="TreeGrafter"/>
</dbReference>
<dbReference type="SUPFAM" id="SSF52540">
    <property type="entry name" value="P-loop containing nucleoside triphosphate hydrolases"/>
    <property type="match status" value="1"/>
</dbReference>
<dbReference type="GO" id="GO:0005875">
    <property type="term" value="C:microtubule associated complex"/>
    <property type="evidence" value="ECO:0007669"/>
    <property type="project" value="TreeGrafter"/>
</dbReference>
<protein>
    <recommendedName>
        <fullName evidence="7">Kinesin-like protein</fullName>
    </recommendedName>
</protein>
<dbReference type="GO" id="GO:0008017">
    <property type="term" value="F:microtubule binding"/>
    <property type="evidence" value="ECO:0007669"/>
    <property type="project" value="InterPro"/>
</dbReference>
<dbReference type="EMBL" id="FR824107">
    <property type="protein sequence ID" value="CCA19067.1"/>
    <property type="molecule type" value="Genomic_DNA"/>
</dbReference>
<evidence type="ECO:0000259" key="9">
    <source>
        <dbReference type="PROSITE" id="PS50067"/>
    </source>
</evidence>
<gene>
    <name evidence="10" type="primary">AlNc14C62G4520</name>
    <name evidence="10" type="ORF">ALNC14_052100</name>
</gene>
<accession>F0WCZ6</accession>
<dbReference type="GO" id="GO:0051231">
    <property type="term" value="P:spindle elongation"/>
    <property type="evidence" value="ECO:0007669"/>
    <property type="project" value="TreeGrafter"/>
</dbReference>
<keyword evidence="5 8" id="KW-0175">Coiled coil</keyword>
<name>F0WCZ6_9STRA</name>
<keyword evidence="3 6" id="KW-0547">Nucleotide-binding</keyword>
<keyword evidence="7" id="KW-0493">Microtubule</keyword>
<dbReference type="InterPro" id="IPR027640">
    <property type="entry name" value="Kinesin-like_fam"/>
</dbReference>
<evidence type="ECO:0000256" key="2">
    <source>
        <dbReference type="ARBA" id="ARBA00022490"/>
    </source>
</evidence>
<dbReference type="InterPro" id="IPR019821">
    <property type="entry name" value="Kinesin_motor_CS"/>
</dbReference>
<dbReference type="GO" id="GO:0003777">
    <property type="term" value="F:microtubule motor activity"/>
    <property type="evidence" value="ECO:0007669"/>
    <property type="project" value="InterPro"/>
</dbReference>
<sequence>MDPRAESTERSENTQLRVVVRGRPLLSTEKQREDASCCRFLPTGAKEMQIVTLDPSTNRETIRSFHFDLCASEHTSQIEFFQRCGVVEILQSVVQGYLGTVFAYGQTGSGKTYSMSGLDELLDGVYRARTSSSSTEEMQDTDGILLRSIRYLYSLMQKASDEAEGEEVTFDLRASSLEIYNEHVYDLLNTSKRRRLSVRWNEHRGFYVQDLLVVRCDSIDDVMAVVHEGHKNRRVGSHEMNNDSSRSHSMVTIYVDRITKSKDYSQVVTKNGKLTFVDLAGSERLKETKSVNTDETCSINKSLLTLGTVISAASTASSATYIPYRDSKLTKLLMDSLGGSSFTLMIACISPSSEYLEETLSTLHYATRARNIKNKPTVQVNAADILVMNLQRQNAQLRAEKQALELRLGLLSKQQPDRLLHTIETRPAISGQEDKPNSSFSEIKLPLLSSSKQFISHEHSNTEQKSELQRLQIAYDQLLCDHAALNAKVLVLEDRIRHLAKFEPSCSVNTTPENASGSQSNAIEYLKRQVRQLQQREQDLMQALVRLRAPRSRICSFLPAQRLVVVEVVRR</sequence>
<evidence type="ECO:0000256" key="8">
    <source>
        <dbReference type="SAM" id="Coils"/>
    </source>
</evidence>
<feature type="coiled-coil region" evidence="8">
    <location>
        <begin position="380"/>
        <end position="414"/>
    </location>
</feature>
<dbReference type="GO" id="GO:0007018">
    <property type="term" value="P:microtubule-based movement"/>
    <property type="evidence" value="ECO:0007669"/>
    <property type="project" value="InterPro"/>
</dbReference>
<evidence type="ECO:0000256" key="4">
    <source>
        <dbReference type="ARBA" id="ARBA00022840"/>
    </source>
</evidence>
<dbReference type="GO" id="GO:0005737">
    <property type="term" value="C:cytoplasm"/>
    <property type="evidence" value="ECO:0007669"/>
    <property type="project" value="UniProtKB-SubCell"/>
</dbReference>
<dbReference type="Pfam" id="PF00225">
    <property type="entry name" value="Kinesin"/>
    <property type="match status" value="1"/>
</dbReference>
<dbReference type="Gene3D" id="3.40.850.10">
    <property type="entry name" value="Kinesin motor domain"/>
    <property type="match status" value="1"/>
</dbReference>
<dbReference type="FunFam" id="3.40.850.10:FF:000080">
    <property type="entry name" value="Kinesin-like protein"/>
    <property type="match status" value="1"/>
</dbReference>
<dbReference type="PANTHER" id="PTHR47969:SF15">
    <property type="entry name" value="CHROMOSOME-ASSOCIATED KINESIN KIF4A-RELATED"/>
    <property type="match status" value="1"/>
</dbReference>
<dbReference type="PROSITE" id="PS00411">
    <property type="entry name" value="KINESIN_MOTOR_1"/>
    <property type="match status" value="1"/>
</dbReference>
<dbReference type="PRINTS" id="PR00380">
    <property type="entry name" value="KINESINHEAVY"/>
</dbReference>
<keyword evidence="6 7" id="KW-0505">Motor protein</keyword>
<evidence type="ECO:0000256" key="1">
    <source>
        <dbReference type="ARBA" id="ARBA00004496"/>
    </source>
</evidence>
<dbReference type="InterPro" id="IPR036961">
    <property type="entry name" value="Kinesin_motor_dom_sf"/>
</dbReference>
<evidence type="ECO:0000256" key="6">
    <source>
        <dbReference type="PROSITE-ProRule" id="PRU00283"/>
    </source>
</evidence>
<evidence type="ECO:0000256" key="5">
    <source>
        <dbReference type="ARBA" id="ARBA00023054"/>
    </source>
</evidence>
<comment type="subcellular location">
    <subcellularLocation>
        <location evidence="1">Cytoplasm</location>
    </subcellularLocation>
</comment>
<proteinExistence type="inferred from homology"/>
<reference evidence="10" key="2">
    <citation type="submission" date="2011-02" db="EMBL/GenBank/DDBJ databases">
        <authorList>
            <person name="MacLean D."/>
        </authorList>
    </citation>
    <scope>NUCLEOTIDE SEQUENCE</scope>
</reference>
<keyword evidence="2" id="KW-0963">Cytoplasm</keyword>
<feature type="coiled-coil region" evidence="8">
    <location>
        <begin position="461"/>
        <end position="488"/>
    </location>
</feature>
<dbReference type="GO" id="GO:0005874">
    <property type="term" value="C:microtubule"/>
    <property type="evidence" value="ECO:0007669"/>
    <property type="project" value="UniProtKB-KW"/>
</dbReference>
<dbReference type="InterPro" id="IPR027417">
    <property type="entry name" value="P-loop_NTPase"/>
</dbReference>
<organism evidence="10">
    <name type="scientific">Albugo laibachii Nc14</name>
    <dbReference type="NCBI Taxonomy" id="890382"/>
    <lineage>
        <taxon>Eukaryota</taxon>
        <taxon>Sar</taxon>
        <taxon>Stramenopiles</taxon>
        <taxon>Oomycota</taxon>
        <taxon>Peronosporomycetes</taxon>
        <taxon>Albuginales</taxon>
        <taxon>Albuginaceae</taxon>
        <taxon>Albugo</taxon>
    </lineage>
</organism>
<dbReference type="HOGENOM" id="CLU_001485_2_1_1"/>
<evidence type="ECO:0000313" key="10">
    <source>
        <dbReference type="EMBL" id="CCA19067.1"/>
    </source>
</evidence>
<dbReference type="GO" id="GO:0005524">
    <property type="term" value="F:ATP binding"/>
    <property type="evidence" value="ECO:0007669"/>
    <property type="project" value="UniProtKB-UniRule"/>
</dbReference>
<dbReference type="InterPro" id="IPR001752">
    <property type="entry name" value="Kinesin_motor_dom"/>
</dbReference>
<dbReference type="PROSITE" id="PS50067">
    <property type="entry name" value="KINESIN_MOTOR_2"/>
    <property type="match status" value="1"/>
</dbReference>
<evidence type="ECO:0000256" key="3">
    <source>
        <dbReference type="ARBA" id="ARBA00022741"/>
    </source>
</evidence>
<keyword evidence="4 6" id="KW-0067">ATP-binding</keyword>
<dbReference type="SMART" id="SM00129">
    <property type="entry name" value="KISc"/>
    <property type="match status" value="1"/>
</dbReference>
<feature type="binding site" evidence="6">
    <location>
        <begin position="105"/>
        <end position="112"/>
    </location>
    <ligand>
        <name>ATP</name>
        <dbReference type="ChEBI" id="CHEBI:30616"/>
    </ligand>
</feature>
<feature type="domain" description="Kinesin motor" evidence="9">
    <location>
        <begin position="15"/>
        <end position="372"/>
    </location>
</feature>
<dbReference type="AlphaFoldDB" id="F0WCZ6"/>
<reference evidence="10" key="1">
    <citation type="journal article" date="2011" name="PLoS Biol.">
        <title>Gene gain and loss during evolution of obligate parasitism in the white rust pathogen of Arabidopsis thaliana.</title>
        <authorList>
            <person name="Kemen E."/>
            <person name="Gardiner A."/>
            <person name="Schultz-Larsen T."/>
            <person name="Kemen A.C."/>
            <person name="Balmuth A.L."/>
            <person name="Robert-Seilaniantz A."/>
            <person name="Bailey K."/>
            <person name="Holub E."/>
            <person name="Studholme D.J."/>
            <person name="Maclean D."/>
            <person name="Jones J.D."/>
        </authorList>
    </citation>
    <scope>NUCLEOTIDE SEQUENCE</scope>
</reference>
<evidence type="ECO:0000256" key="7">
    <source>
        <dbReference type="RuleBase" id="RU000394"/>
    </source>
</evidence>